<dbReference type="InterPro" id="IPR050224">
    <property type="entry name" value="TALE_homeobox"/>
</dbReference>
<dbReference type="EMBL" id="MVGC01000298">
    <property type="protein sequence ID" value="RJE20535.1"/>
    <property type="molecule type" value="Genomic_DNA"/>
</dbReference>
<reference evidence="10" key="1">
    <citation type="submission" date="2017-02" db="EMBL/GenBank/DDBJ databases">
        <authorList>
            <person name="Tafer H."/>
            <person name="Lopandic K."/>
        </authorList>
    </citation>
    <scope>NUCLEOTIDE SEQUENCE [LARGE SCALE GENOMIC DNA]</scope>
    <source>
        <strain evidence="10">CBS 366.77</strain>
    </source>
</reference>
<keyword evidence="2 5" id="KW-0371">Homeobox</keyword>
<dbReference type="CDD" id="cd00086">
    <property type="entry name" value="homeodomain"/>
    <property type="match status" value="1"/>
</dbReference>
<dbReference type="Gene3D" id="3.30.160.60">
    <property type="entry name" value="Classic Zinc Finger"/>
    <property type="match status" value="1"/>
</dbReference>
<dbReference type="InterPro" id="IPR008422">
    <property type="entry name" value="KN_HD"/>
</dbReference>
<evidence type="ECO:0000313" key="10">
    <source>
        <dbReference type="Proteomes" id="UP000266188"/>
    </source>
</evidence>
<evidence type="ECO:0000256" key="4">
    <source>
        <dbReference type="PROSITE-ProRule" id="PRU00042"/>
    </source>
</evidence>
<evidence type="ECO:0000259" key="8">
    <source>
        <dbReference type="PROSITE" id="PS50157"/>
    </source>
</evidence>
<name>A0A3A2ZRG6_9EURO</name>
<feature type="domain" description="C2H2-type" evidence="8">
    <location>
        <begin position="424"/>
        <end position="452"/>
    </location>
</feature>
<dbReference type="OrthoDB" id="10056939at2759"/>
<sequence>MDNRDELDSLQCNKPLSTFSESELEAMFDDHVDIPDIGPTDENPIFDLNALPDFYYCSSGISDEEQHHQQNNDTSDILGTFPLDTEQDREVAQPSDILSHPEMDLSLQGPDLHLIQRGFTSVPQWLDGFYRPPVPCSYCRKHRLQCLTIRTTSANPNPITSCSSCVALFRECSLAHGEKRQPSGFETLSPVMGHLHGVTEQPEDGDDYRPGNLLTTTEVNEDRKESKQFVRKGARLLREWFEQNQECPYPSEDQKSQLSRETGFSKKRISTWFANARRRQKQKIESSMLPRITRASSPAPPKLASMTPMERWQASPPEDEPVPEAAIQNAISLVPMRSAACDPSRIDASTMDSLWNPEETSSHFSPSISSFGSMGSDTSSGSALSAWSYRSSGEALPFPLLPRRSSSTRGRRRQRHGGDGGNQYQCTFCLQSFKRKHDWYRHEKSVHLPLESWICTPDLTMLQQTGAVPSECRFCETVPETPSHWDEHEFHICAKKPVTDRSFSRKDHLWQHLRKFHACTKMPDIENWRGTGANVRSLCGFCGISLFSWKERADHLADHFKKGSRMDHWVGDWGLDSSIMGILRNAVLPSERSSLLT</sequence>
<dbReference type="SMART" id="SM00389">
    <property type="entry name" value="HOX"/>
    <property type="match status" value="1"/>
</dbReference>
<dbReference type="SUPFAM" id="SSF46689">
    <property type="entry name" value="Homeodomain-like"/>
    <property type="match status" value="1"/>
</dbReference>
<dbReference type="GO" id="GO:0005634">
    <property type="term" value="C:nucleus"/>
    <property type="evidence" value="ECO:0007669"/>
    <property type="project" value="UniProtKB-SubCell"/>
</dbReference>
<dbReference type="AlphaFoldDB" id="A0A3A2ZRG6"/>
<proteinExistence type="predicted"/>
<dbReference type="STRING" id="2070753.A0A3A2ZRG6"/>
<dbReference type="PROSITE" id="PS50157">
    <property type="entry name" value="ZINC_FINGER_C2H2_2"/>
    <property type="match status" value="1"/>
</dbReference>
<evidence type="ECO:0000256" key="3">
    <source>
        <dbReference type="ARBA" id="ARBA00023242"/>
    </source>
</evidence>
<dbReference type="PANTHER" id="PTHR11850">
    <property type="entry name" value="HOMEOBOX PROTEIN TRANSCRIPTION FACTORS"/>
    <property type="match status" value="1"/>
</dbReference>
<feature type="region of interest" description="Disordered" evidence="6">
    <location>
        <begin position="398"/>
        <end position="419"/>
    </location>
</feature>
<dbReference type="Proteomes" id="UP000266188">
    <property type="component" value="Unassembled WGS sequence"/>
</dbReference>
<dbReference type="GO" id="GO:0008270">
    <property type="term" value="F:zinc ion binding"/>
    <property type="evidence" value="ECO:0007669"/>
    <property type="project" value="UniProtKB-KW"/>
</dbReference>
<feature type="domain" description="Homeobox" evidence="7">
    <location>
        <begin position="220"/>
        <end position="283"/>
    </location>
</feature>
<keyword evidence="4" id="KW-0862">Zinc</keyword>
<evidence type="ECO:0000256" key="2">
    <source>
        <dbReference type="ARBA" id="ARBA00023155"/>
    </source>
</evidence>
<comment type="subcellular location">
    <subcellularLocation>
        <location evidence="5">Nucleus</location>
    </subcellularLocation>
</comment>
<evidence type="ECO:0000256" key="5">
    <source>
        <dbReference type="PROSITE-ProRule" id="PRU00108"/>
    </source>
</evidence>
<dbReference type="PROSITE" id="PS50071">
    <property type="entry name" value="HOMEOBOX_2"/>
    <property type="match status" value="1"/>
</dbReference>
<dbReference type="SMART" id="SM00355">
    <property type="entry name" value="ZnF_C2H2"/>
    <property type="match status" value="3"/>
</dbReference>
<dbReference type="Pfam" id="PF05920">
    <property type="entry name" value="Homeobox_KN"/>
    <property type="match status" value="1"/>
</dbReference>
<dbReference type="InterPro" id="IPR013087">
    <property type="entry name" value="Znf_C2H2_type"/>
</dbReference>
<feature type="DNA-binding region" description="Homeobox" evidence="5">
    <location>
        <begin position="222"/>
        <end position="284"/>
    </location>
</feature>
<gene>
    <name evidence="9" type="ORF">PHISCL_07128</name>
</gene>
<dbReference type="PROSITE" id="PS00028">
    <property type="entry name" value="ZINC_FINGER_C2H2_1"/>
    <property type="match status" value="1"/>
</dbReference>
<keyword evidence="1 5" id="KW-0238">DNA-binding</keyword>
<evidence type="ECO:0000256" key="6">
    <source>
        <dbReference type="SAM" id="MobiDB-lite"/>
    </source>
</evidence>
<keyword evidence="3 5" id="KW-0539">Nucleus</keyword>
<dbReference type="GO" id="GO:0003677">
    <property type="term" value="F:DNA binding"/>
    <property type="evidence" value="ECO:0007669"/>
    <property type="project" value="UniProtKB-UniRule"/>
</dbReference>
<evidence type="ECO:0000256" key="1">
    <source>
        <dbReference type="ARBA" id="ARBA00023125"/>
    </source>
</evidence>
<evidence type="ECO:0008006" key="11">
    <source>
        <dbReference type="Google" id="ProtNLM"/>
    </source>
</evidence>
<dbReference type="InterPro" id="IPR001356">
    <property type="entry name" value="HD"/>
</dbReference>
<accession>A0A3A2ZRG6</accession>
<evidence type="ECO:0000313" key="9">
    <source>
        <dbReference type="EMBL" id="RJE20535.1"/>
    </source>
</evidence>
<dbReference type="GO" id="GO:0006355">
    <property type="term" value="P:regulation of DNA-templated transcription"/>
    <property type="evidence" value="ECO:0007669"/>
    <property type="project" value="InterPro"/>
</dbReference>
<keyword evidence="4" id="KW-0863">Zinc-finger</keyword>
<evidence type="ECO:0000259" key="7">
    <source>
        <dbReference type="PROSITE" id="PS50071"/>
    </source>
</evidence>
<comment type="caution">
    <text evidence="9">The sequence shown here is derived from an EMBL/GenBank/DDBJ whole genome shotgun (WGS) entry which is preliminary data.</text>
</comment>
<organism evidence="9 10">
    <name type="scientific">Aspergillus sclerotialis</name>
    <dbReference type="NCBI Taxonomy" id="2070753"/>
    <lineage>
        <taxon>Eukaryota</taxon>
        <taxon>Fungi</taxon>
        <taxon>Dikarya</taxon>
        <taxon>Ascomycota</taxon>
        <taxon>Pezizomycotina</taxon>
        <taxon>Eurotiomycetes</taxon>
        <taxon>Eurotiomycetidae</taxon>
        <taxon>Eurotiales</taxon>
        <taxon>Aspergillaceae</taxon>
        <taxon>Aspergillus</taxon>
        <taxon>Aspergillus subgen. Polypaecilum</taxon>
    </lineage>
</organism>
<dbReference type="Gene3D" id="1.10.10.60">
    <property type="entry name" value="Homeodomain-like"/>
    <property type="match status" value="1"/>
</dbReference>
<protein>
    <recommendedName>
        <fullName evidence="11">Homeobox and C2H2 transcription factor</fullName>
    </recommendedName>
</protein>
<feature type="region of interest" description="Disordered" evidence="6">
    <location>
        <begin position="276"/>
        <end position="321"/>
    </location>
</feature>
<keyword evidence="10" id="KW-1185">Reference proteome</keyword>
<keyword evidence="4" id="KW-0479">Metal-binding</keyword>
<dbReference type="InterPro" id="IPR009057">
    <property type="entry name" value="Homeodomain-like_sf"/>
</dbReference>